<feature type="transmembrane region" description="Helical" evidence="2">
    <location>
        <begin position="344"/>
        <end position="365"/>
    </location>
</feature>
<keyword evidence="4" id="KW-1185">Reference proteome</keyword>
<evidence type="ECO:0000313" key="3">
    <source>
        <dbReference type="EMBL" id="QDU68671.1"/>
    </source>
</evidence>
<feature type="region of interest" description="Disordered" evidence="1">
    <location>
        <begin position="1"/>
        <end position="34"/>
    </location>
</feature>
<reference evidence="3 4" key="1">
    <citation type="submission" date="2019-02" db="EMBL/GenBank/DDBJ databases">
        <title>Deep-cultivation of Planctomycetes and their phenomic and genomic characterization uncovers novel biology.</title>
        <authorList>
            <person name="Wiegand S."/>
            <person name="Jogler M."/>
            <person name="Boedeker C."/>
            <person name="Pinto D."/>
            <person name="Vollmers J."/>
            <person name="Rivas-Marin E."/>
            <person name="Kohn T."/>
            <person name="Peeters S.H."/>
            <person name="Heuer A."/>
            <person name="Rast P."/>
            <person name="Oberbeckmann S."/>
            <person name="Bunk B."/>
            <person name="Jeske O."/>
            <person name="Meyerdierks A."/>
            <person name="Storesund J.E."/>
            <person name="Kallscheuer N."/>
            <person name="Luecker S."/>
            <person name="Lage O.M."/>
            <person name="Pohl T."/>
            <person name="Merkel B.J."/>
            <person name="Hornburger P."/>
            <person name="Mueller R.-W."/>
            <person name="Bruemmer F."/>
            <person name="Labrenz M."/>
            <person name="Spormann A.M."/>
            <person name="Op den Camp H."/>
            <person name="Overmann J."/>
            <person name="Amann R."/>
            <person name="Jetten M.S.M."/>
            <person name="Mascher T."/>
            <person name="Medema M.H."/>
            <person name="Devos D.P."/>
            <person name="Kaster A.-K."/>
            <person name="Ovreas L."/>
            <person name="Rohde M."/>
            <person name="Galperin M.Y."/>
            <person name="Jogler C."/>
        </authorList>
    </citation>
    <scope>NUCLEOTIDE SEQUENCE [LARGE SCALE GENOMIC DNA]</scope>
    <source>
        <strain evidence="3 4">Pla133</strain>
    </source>
</reference>
<dbReference type="AlphaFoldDB" id="A0A518BNW9"/>
<dbReference type="RefSeq" id="WP_145067885.1">
    <property type="nucleotide sequence ID" value="NZ_CP036287.1"/>
</dbReference>
<name>A0A518BNW9_9BACT</name>
<organism evidence="3 4">
    <name type="scientific">Engelhardtia mirabilis</name>
    <dbReference type="NCBI Taxonomy" id="2528011"/>
    <lineage>
        <taxon>Bacteria</taxon>
        <taxon>Pseudomonadati</taxon>
        <taxon>Planctomycetota</taxon>
        <taxon>Planctomycetia</taxon>
        <taxon>Planctomycetia incertae sedis</taxon>
        <taxon>Engelhardtia</taxon>
    </lineage>
</organism>
<dbReference type="EMBL" id="CP036287">
    <property type="protein sequence ID" value="QDU68671.1"/>
    <property type="molecule type" value="Genomic_DNA"/>
</dbReference>
<feature type="transmembrane region" description="Helical" evidence="2">
    <location>
        <begin position="408"/>
        <end position="427"/>
    </location>
</feature>
<sequence length="590" mass="61373">MSEQYRVDPGSVSRSDGAVPSPAEPSAATDPRRRPGLSVLERSLLGLLIAAAVVLRLVQVAEPLDRQFDGFQGAFFAVCAINYERLEGAHPAHTLLPRGAGDGYPVVNLDLDPAAPDTWYLYANHPPTVPWLAWSSLALFAPDGWDQAWREGLPPAGIEAPLRAPFMALNLLGLVALFLALRAAGCRRAAWYATLFYAWTPAALLYAGLVNYENPTVPFVLAGVAAAVCYARGGRAAWLAATFAAFACAGAVTYAALFTAAALALLLPACGWSRAARLTGAAVAGSLAPLALHGARAGALLEQHGESMGTLGSRVRTMVAPLLDGTTPLGTWLGVQAKLLTEEVGIALSLLAAGGLAIGVGRMLRRSHGDGTRDADLSAHLALALVVGGCAMQLAFYRHTRDPQDPFILHLVPGLAAAAGVLIARLSSGATPAARWLVLTAALAVVVEGGLRSAQLHGRWRGAGPELGQSSAAAPLLPAPSRLGPALAELLPAGDVAWYPGALGLGPATSFYAWRTLLPVTPGSYEATQLSQNDLGLEQATTWLAIPTAVPPSAQAAVDELLANLEAALPGSVREPSAANAGWRLWRLRN</sequence>
<evidence type="ECO:0008006" key="5">
    <source>
        <dbReference type="Google" id="ProtNLM"/>
    </source>
</evidence>
<evidence type="ECO:0000256" key="2">
    <source>
        <dbReference type="SAM" id="Phobius"/>
    </source>
</evidence>
<evidence type="ECO:0000313" key="4">
    <source>
        <dbReference type="Proteomes" id="UP000316921"/>
    </source>
</evidence>
<feature type="transmembrane region" description="Helical" evidence="2">
    <location>
        <begin position="239"/>
        <end position="267"/>
    </location>
</feature>
<keyword evidence="2" id="KW-0472">Membrane</keyword>
<feature type="transmembrane region" description="Helical" evidence="2">
    <location>
        <begin position="166"/>
        <end position="184"/>
    </location>
</feature>
<feature type="transmembrane region" description="Helical" evidence="2">
    <location>
        <begin position="216"/>
        <end position="233"/>
    </location>
</feature>
<accession>A0A518BNW9</accession>
<proteinExistence type="predicted"/>
<dbReference type="Proteomes" id="UP000316921">
    <property type="component" value="Chromosome"/>
</dbReference>
<protein>
    <recommendedName>
        <fullName evidence="5">Glycosyltransferase RgtA/B/C/D-like domain-containing protein</fullName>
    </recommendedName>
</protein>
<keyword evidence="2" id="KW-1133">Transmembrane helix</keyword>
<dbReference type="KEGG" id="pbap:Pla133_37730"/>
<gene>
    <name evidence="3" type="ORF">Pla133_37730</name>
</gene>
<keyword evidence="2" id="KW-0812">Transmembrane</keyword>
<feature type="transmembrane region" description="Helical" evidence="2">
    <location>
        <begin position="377"/>
        <end position="396"/>
    </location>
</feature>
<evidence type="ECO:0000256" key="1">
    <source>
        <dbReference type="SAM" id="MobiDB-lite"/>
    </source>
</evidence>
<feature type="transmembrane region" description="Helical" evidence="2">
    <location>
        <begin position="190"/>
        <end position="209"/>
    </location>
</feature>